<dbReference type="EMBL" id="JBIRPU010000012">
    <property type="protein sequence ID" value="MFI0794598.1"/>
    <property type="molecule type" value="Genomic_DNA"/>
</dbReference>
<sequence>MLDPADPHLVVHSRMIYLSWLPADPDAVAALLPAGLRAGEDRRVFMNQYVVDDETQTSGFGAYSLTYLGVSLAGLDAPGRPLQGGWWTHYLCSSPRVRGYAAARGAPAAAGRTWLEQRGETLVAQTEVDGAPLIRTRARVGDTGHVIRSGHHRYLTGRDDALVSGVYPYLAEPVAPFEVESVDFFDPGHPVYPLRPANPLVIAGGFYSPRASFAYPGGESVLARSPAAAVGRAGHQVPASRALSGLPSGS</sequence>
<evidence type="ECO:0000313" key="1">
    <source>
        <dbReference type="EMBL" id="MFI0794598.1"/>
    </source>
</evidence>
<evidence type="ECO:0008006" key="3">
    <source>
        <dbReference type="Google" id="ProtNLM"/>
    </source>
</evidence>
<organism evidence="1 2">
    <name type="scientific">Micromonospora rubida</name>
    <dbReference type="NCBI Taxonomy" id="2697657"/>
    <lineage>
        <taxon>Bacteria</taxon>
        <taxon>Bacillati</taxon>
        <taxon>Actinomycetota</taxon>
        <taxon>Actinomycetes</taxon>
        <taxon>Micromonosporales</taxon>
        <taxon>Micromonosporaceae</taxon>
        <taxon>Micromonospora</taxon>
    </lineage>
</organism>
<dbReference type="InterPro" id="IPR023375">
    <property type="entry name" value="ADC_dom_sf"/>
</dbReference>
<comment type="caution">
    <text evidence="1">The sequence shown here is derived from an EMBL/GenBank/DDBJ whole genome shotgun (WGS) entry which is preliminary data.</text>
</comment>
<accession>A0ABW7SLM2</accession>
<dbReference type="Proteomes" id="UP001611075">
    <property type="component" value="Unassembled WGS sequence"/>
</dbReference>
<protein>
    <recommendedName>
        <fullName evidence="3">Acetoacetate decarboxylase</fullName>
    </recommendedName>
</protein>
<proteinExistence type="predicted"/>
<evidence type="ECO:0000313" key="2">
    <source>
        <dbReference type="Proteomes" id="UP001611075"/>
    </source>
</evidence>
<keyword evidence="2" id="KW-1185">Reference proteome</keyword>
<name>A0ABW7SLM2_9ACTN</name>
<dbReference type="Gene3D" id="2.40.400.10">
    <property type="entry name" value="Acetoacetate decarboxylase-like"/>
    <property type="match status" value="1"/>
</dbReference>
<dbReference type="RefSeq" id="WP_396681066.1">
    <property type="nucleotide sequence ID" value="NZ_JBIRPU010000012.1"/>
</dbReference>
<dbReference type="SUPFAM" id="SSF160104">
    <property type="entry name" value="Acetoacetate decarboxylase-like"/>
    <property type="match status" value="1"/>
</dbReference>
<gene>
    <name evidence="1" type="ORF">ACH4OY_18210</name>
</gene>
<reference evidence="1 2" key="1">
    <citation type="submission" date="2024-10" db="EMBL/GenBank/DDBJ databases">
        <title>The Natural Products Discovery Center: Release of the First 8490 Sequenced Strains for Exploring Actinobacteria Biosynthetic Diversity.</title>
        <authorList>
            <person name="Kalkreuter E."/>
            <person name="Kautsar S.A."/>
            <person name="Yang D."/>
            <person name="Bader C.D."/>
            <person name="Teijaro C.N."/>
            <person name="Fluegel L."/>
            <person name="Davis C.M."/>
            <person name="Simpson J.R."/>
            <person name="Lauterbach L."/>
            <person name="Steele A.D."/>
            <person name="Gui C."/>
            <person name="Meng S."/>
            <person name="Li G."/>
            <person name="Viehrig K."/>
            <person name="Ye F."/>
            <person name="Su P."/>
            <person name="Kiefer A.F."/>
            <person name="Nichols A."/>
            <person name="Cepeda A.J."/>
            <person name="Yan W."/>
            <person name="Fan B."/>
            <person name="Jiang Y."/>
            <person name="Adhikari A."/>
            <person name="Zheng C.-J."/>
            <person name="Schuster L."/>
            <person name="Cowan T.M."/>
            <person name="Smanski M.J."/>
            <person name="Chevrette M.G."/>
            <person name="De Carvalho L.P.S."/>
            <person name="Shen B."/>
        </authorList>
    </citation>
    <scope>NUCLEOTIDE SEQUENCE [LARGE SCALE GENOMIC DNA]</scope>
    <source>
        <strain evidence="1 2">NPDC021253</strain>
    </source>
</reference>